<evidence type="ECO:0000256" key="2">
    <source>
        <dbReference type="ARBA" id="ARBA00022692"/>
    </source>
</evidence>
<dbReference type="GO" id="GO:0005886">
    <property type="term" value="C:plasma membrane"/>
    <property type="evidence" value="ECO:0007669"/>
    <property type="project" value="TreeGrafter"/>
</dbReference>
<keyword evidence="9" id="KW-1185">Reference proteome</keyword>
<evidence type="ECO:0000256" key="3">
    <source>
        <dbReference type="ARBA" id="ARBA00022989"/>
    </source>
</evidence>
<name>A0A200Q9D8_MACCD</name>
<organism evidence="8 9">
    <name type="scientific">Macleaya cordata</name>
    <name type="common">Five-seeded plume-poppy</name>
    <name type="synonym">Bocconia cordata</name>
    <dbReference type="NCBI Taxonomy" id="56857"/>
    <lineage>
        <taxon>Eukaryota</taxon>
        <taxon>Viridiplantae</taxon>
        <taxon>Streptophyta</taxon>
        <taxon>Embryophyta</taxon>
        <taxon>Tracheophyta</taxon>
        <taxon>Spermatophyta</taxon>
        <taxon>Magnoliopsida</taxon>
        <taxon>Ranunculales</taxon>
        <taxon>Papaveraceae</taxon>
        <taxon>Papaveroideae</taxon>
        <taxon>Macleaya</taxon>
    </lineage>
</organism>
<comment type="subcellular location">
    <subcellularLocation>
        <location evidence="1">Membrane</location>
        <topology evidence="1">Single-pass membrane protein</topology>
    </subcellularLocation>
</comment>
<dbReference type="EMBL" id="MVGT01002634">
    <property type="protein sequence ID" value="OVA07126.1"/>
    <property type="molecule type" value="Genomic_DNA"/>
</dbReference>
<evidence type="ECO:0000256" key="5">
    <source>
        <dbReference type="SAM" id="MobiDB-lite"/>
    </source>
</evidence>
<dbReference type="OrthoDB" id="1889094at2759"/>
<dbReference type="InterPro" id="IPR004864">
    <property type="entry name" value="LEA_2"/>
</dbReference>
<evidence type="ECO:0000256" key="1">
    <source>
        <dbReference type="ARBA" id="ARBA00004167"/>
    </source>
</evidence>
<keyword evidence="2 6" id="KW-0812">Transmembrane</keyword>
<reference evidence="8 9" key="1">
    <citation type="journal article" date="2017" name="Mol. Plant">
        <title>The Genome of Medicinal Plant Macleaya cordata Provides New Insights into Benzylisoquinoline Alkaloids Metabolism.</title>
        <authorList>
            <person name="Liu X."/>
            <person name="Liu Y."/>
            <person name="Huang P."/>
            <person name="Ma Y."/>
            <person name="Qing Z."/>
            <person name="Tang Q."/>
            <person name="Cao H."/>
            <person name="Cheng P."/>
            <person name="Zheng Y."/>
            <person name="Yuan Z."/>
            <person name="Zhou Y."/>
            <person name="Liu J."/>
            <person name="Tang Z."/>
            <person name="Zhuo Y."/>
            <person name="Zhang Y."/>
            <person name="Yu L."/>
            <person name="Huang J."/>
            <person name="Yang P."/>
            <person name="Peng Q."/>
            <person name="Zhang J."/>
            <person name="Jiang W."/>
            <person name="Zhang Z."/>
            <person name="Lin K."/>
            <person name="Ro D.K."/>
            <person name="Chen X."/>
            <person name="Xiong X."/>
            <person name="Shang Y."/>
            <person name="Huang S."/>
            <person name="Zeng J."/>
        </authorList>
    </citation>
    <scope>NUCLEOTIDE SEQUENCE [LARGE SCALE GENOMIC DNA]</scope>
    <source>
        <strain evidence="9">cv. BLH2017</strain>
        <tissue evidence="8">Root</tissue>
    </source>
</reference>
<evidence type="ECO:0000313" key="9">
    <source>
        <dbReference type="Proteomes" id="UP000195402"/>
    </source>
</evidence>
<feature type="transmembrane region" description="Helical" evidence="6">
    <location>
        <begin position="44"/>
        <end position="67"/>
    </location>
</feature>
<dbReference type="GO" id="GO:0009506">
    <property type="term" value="C:plasmodesma"/>
    <property type="evidence" value="ECO:0007669"/>
    <property type="project" value="TreeGrafter"/>
</dbReference>
<feature type="domain" description="Late embryogenesis abundant protein LEA-2 subgroup" evidence="7">
    <location>
        <begin position="100"/>
        <end position="198"/>
    </location>
</feature>
<evidence type="ECO:0000313" key="8">
    <source>
        <dbReference type="EMBL" id="OVA07126.1"/>
    </source>
</evidence>
<dbReference type="PANTHER" id="PTHR31415">
    <property type="entry name" value="OS05G0367900 PROTEIN"/>
    <property type="match status" value="1"/>
</dbReference>
<accession>A0A200Q9D8</accession>
<dbReference type="AlphaFoldDB" id="A0A200Q9D8"/>
<dbReference type="OMA" id="MSEKQSH"/>
<gene>
    <name evidence="8" type="ORF">BVC80_1289g43</name>
</gene>
<keyword evidence="4 6" id="KW-0472">Membrane</keyword>
<evidence type="ECO:0000256" key="4">
    <source>
        <dbReference type="ARBA" id="ARBA00023136"/>
    </source>
</evidence>
<dbReference type="FunCoup" id="A0A200Q9D8">
    <property type="interactions" value="60"/>
</dbReference>
<feature type="region of interest" description="Disordered" evidence="5">
    <location>
        <begin position="1"/>
        <end position="24"/>
    </location>
</feature>
<dbReference type="STRING" id="56857.A0A200Q9D8"/>
<dbReference type="Pfam" id="PF03168">
    <property type="entry name" value="LEA_2"/>
    <property type="match status" value="1"/>
</dbReference>
<comment type="caution">
    <text evidence="8">The sequence shown here is derived from an EMBL/GenBank/DDBJ whole genome shotgun (WGS) entry which is preliminary data.</text>
</comment>
<dbReference type="InterPro" id="IPR044839">
    <property type="entry name" value="NDR1-like"/>
</dbReference>
<dbReference type="Proteomes" id="UP000195402">
    <property type="component" value="Unassembled WGS sequence"/>
</dbReference>
<keyword evidence="3 6" id="KW-1133">Transmembrane helix</keyword>
<protein>
    <submittedName>
        <fullName evidence="8">Late embryogenesis abundant protein</fullName>
    </submittedName>
</protein>
<dbReference type="PANTHER" id="PTHR31415:SF4">
    <property type="entry name" value="NDR1_HIN1-LIKE PROTEIN 3"/>
    <property type="match status" value="1"/>
</dbReference>
<dbReference type="GO" id="GO:0098542">
    <property type="term" value="P:defense response to other organism"/>
    <property type="evidence" value="ECO:0007669"/>
    <property type="project" value="InterPro"/>
</dbReference>
<evidence type="ECO:0000259" key="7">
    <source>
        <dbReference type="Pfam" id="PF03168"/>
    </source>
</evidence>
<proteinExistence type="predicted"/>
<dbReference type="InParanoid" id="A0A200Q9D8"/>
<sequence length="222" mass="25520">MGEAKQVHLNGAYHGPPIPPTQSYHSHGRGRGCGSCFPCCLISFIFKIIFTIVIVVGIAALVFWLIFRPNKVKFHVVDASLTQFNLTNDNILHYNLTFDMTIRNPNKKIGIYYDRIEARAFYDDKRFDSDFLTPFYQGHKNTTTLRQVFQGTTLVPNALTEFNKDKGDESFNIEVKLYLKIRFKVGRVKTHKFKPKIKCDLNVPLAPSTSTRFNTEKCKIDF</sequence>
<evidence type="ECO:0000256" key="6">
    <source>
        <dbReference type="SAM" id="Phobius"/>
    </source>
</evidence>